<accession>A0A6C0CBR8</accession>
<keyword evidence="1" id="KW-0812">Transmembrane</keyword>
<dbReference type="EMBL" id="MN739361">
    <property type="protein sequence ID" value="QHT00954.1"/>
    <property type="molecule type" value="Genomic_DNA"/>
</dbReference>
<dbReference type="AlphaFoldDB" id="A0A6C0CBR8"/>
<evidence type="ECO:0000256" key="1">
    <source>
        <dbReference type="SAM" id="Phobius"/>
    </source>
</evidence>
<name>A0A6C0CBR8_9ZZZZ</name>
<evidence type="ECO:0000313" key="2">
    <source>
        <dbReference type="EMBL" id="QHT00954.1"/>
    </source>
</evidence>
<evidence type="ECO:0008006" key="3">
    <source>
        <dbReference type="Google" id="ProtNLM"/>
    </source>
</evidence>
<protein>
    <recommendedName>
        <fullName evidence="3">BACK domain-containing protein</fullName>
    </recommendedName>
</protein>
<sequence length="177" mass="20477">MSDEDFYSGEGNSSSDSQTQCFLPLKVKSDNSQPLKLQSLYAKIISDNIEKLTLNELKLINTSFVSTKDIITLWHHVINSQIDNKDDLIARYLAIFYDRFDSIMLDEDLVKTMHYDMIINILDDNYLDTAELERFVAKWSKLTDSSQEIIIKNNNTFYVLVPIIICISVCVCYLVKR</sequence>
<keyword evidence="1" id="KW-0472">Membrane</keyword>
<feature type="transmembrane region" description="Helical" evidence="1">
    <location>
        <begin position="157"/>
        <end position="175"/>
    </location>
</feature>
<organism evidence="2">
    <name type="scientific">viral metagenome</name>
    <dbReference type="NCBI Taxonomy" id="1070528"/>
    <lineage>
        <taxon>unclassified sequences</taxon>
        <taxon>metagenomes</taxon>
        <taxon>organismal metagenomes</taxon>
    </lineage>
</organism>
<reference evidence="2" key="1">
    <citation type="journal article" date="2020" name="Nature">
        <title>Giant virus diversity and host interactions through global metagenomics.</title>
        <authorList>
            <person name="Schulz F."/>
            <person name="Roux S."/>
            <person name="Paez-Espino D."/>
            <person name="Jungbluth S."/>
            <person name="Walsh D.A."/>
            <person name="Denef V.J."/>
            <person name="McMahon K.D."/>
            <person name="Konstantinidis K.T."/>
            <person name="Eloe-Fadrosh E.A."/>
            <person name="Kyrpides N.C."/>
            <person name="Woyke T."/>
        </authorList>
    </citation>
    <scope>NUCLEOTIDE SEQUENCE</scope>
    <source>
        <strain evidence="2">GVMAG-M-3300020192-26</strain>
    </source>
</reference>
<proteinExistence type="predicted"/>
<keyword evidence="1" id="KW-1133">Transmembrane helix</keyword>